<accession>A0A554SPW0</accession>
<dbReference type="Pfam" id="PF04480">
    <property type="entry name" value="DUF559"/>
    <property type="match status" value="1"/>
</dbReference>
<sequence>MELPVELAGRPFTRAEALAAGLTPKQMRSSRLRRLLRGVYVSADLVLTVLVWARAALLAAPSGAVISHHTALALWGLDVPSDGRIHVSTRTGWDSEHPRIASHRRLASIAVRERHGLLITSPERTFVDLATKLSWPWLVVVGDWLIEQRLTTLQRLVEYAEERHLSGVRKARRTLRWVREGAESPRESWVRLLLAMARLPEPESQVRVFGADGIFVARVDLAYRAWRVAVEYDGYWHERSARQREHDRDRRERLERLGWTVVVIYDGDLRDPRSIPWRVFHALRDQGYLGSAPVMSVMWDRWFSPNNLRRVVAPSAAA</sequence>
<dbReference type="AlphaFoldDB" id="A0A554SPW0"/>
<feature type="domain" description="DUF559" evidence="1">
    <location>
        <begin position="219"/>
        <end position="264"/>
    </location>
</feature>
<evidence type="ECO:0000313" key="2">
    <source>
        <dbReference type="EMBL" id="TSD68401.1"/>
    </source>
</evidence>
<proteinExistence type="predicted"/>
<dbReference type="RefSeq" id="WP_143911350.1">
    <property type="nucleotide sequence ID" value="NZ_VLNT01000001.1"/>
</dbReference>
<evidence type="ECO:0000313" key="3">
    <source>
        <dbReference type="Proteomes" id="UP000316988"/>
    </source>
</evidence>
<dbReference type="Gene3D" id="3.40.960.10">
    <property type="entry name" value="VSR Endonuclease"/>
    <property type="match status" value="1"/>
</dbReference>
<gene>
    <name evidence="2" type="ORF">FNM00_02085</name>
</gene>
<dbReference type="InterPro" id="IPR011335">
    <property type="entry name" value="Restrct_endonuc-II-like"/>
</dbReference>
<protein>
    <submittedName>
        <fullName evidence="2">DUF559 domain-containing protein</fullName>
    </submittedName>
</protein>
<organism evidence="2 3">
    <name type="scientific">Aeromicrobium piscarium</name>
    <dbReference type="NCBI Taxonomy" id="2590901"/>
    <lineage>
        <taxon>Bacteria</taxon>
        <taxon>Bacillati</taxon>
        <taxon>Actinomycetota</taxon>
        <taxon>Actinomycetes</taxon>
        <taxon>Propionibacteriales</taxon>
        <taxon>Nocardioidaceae</taxon>
        <taxon>Aeromicrobium</taxon>
    </lineage>
</organism>
<evidence type="ECO:0000259" key="1">
    <source>
        <dbReference type="Pfam" id="PF04480"/>
    </source>
</evidence>
<reference evidence="2 3" key="1">
    <citation type="submission" date="2019-07" db="EMBL/GenBank/DDBJ databases">
        <authorList>
            <person name="Zhao L.H."/>
        </authorList>
    </citation>
    <scope>NUCLEOTIDE SEQUENCE [LARGE SCALE GENOMIC DNA]</scope>
    <source>
        <strain evidence="2 3">Co35</strain>
    </source>
</reference>
<dbReference type="SUPFAM" id="SSF52980">
    <property type="entry name" value="Restriction endonuclease-like"/>
    <property type="match status" value="1"/>
</dbReference>
<dbReference type="EMBL" id="VLNT01000001">
    <property type="protein sequence ID" value="TSD68401.1"/>
    <property type="molecule type" value="Genomic_DNA"/>
</dbReference>
<comment type="caution">
    <text evidence="2">The sequence shown here is derived from an EMBL/GenBank/DDBJ whole genome shotgun (WGS) entry which is preliminary data.</text>
</comment>
<dbReference type="OrthoDB" id="3173471at2"/>
<dbReference type="Proteomes" id="UP000316988">
    <property type="component" value="Unassembled WGS sequence"/>
</dbReference>
<name>A0A554SPW0_9ACTN</name>
<keyword evidence="3" id="KW-1185">Reference proteome</keyword>
<dbReference type="InterPro" id="IPR007569">
    <property type="entry name" value="DUF559"/>
</dbReference>